<feature type="transmembrane region" description="Helical" evidence="8">
    <location>
        <begin position="129"/>
        <end position="148"/>
    </location>
</feature>
<feature type="domain" description="ABC transmembrane type-1" evidence="10">
    <location>
        <begin position="268"/>
        <end position="550"/>
    </location>
</feature>
<dbReference type="PANTHER" id="PTHR24221:SF651">
    <property type="entry name" value="HEAVY METAL TOLERANCE PROTEIN"/>
    <property type="match status" value="1"/>
</dbReference>
<comment type="subcellular location">
    <subcellularLocation>
        <location evidence="1">Membrane</location>
        <topology evidence="1">Multi-pass membrane protein</topology>
    </subcellularLocation>
</comment>
<evidence type="ECO:0000256" key="5">
    <source>
        <dbReference type="ARBA" id="ARBA00022989"/>
    </source>
</evidence>
<feature type="transmembrane region" description="Helical" evidence="8">
    <location>
        <begin position="381"/>
        <end position="400"/>
    </location>
</feature>
<evidence type="ECO:0000313" key="12">
    <source>
        <dbReference type="Proteomes" id="UP001430848"/>
    </source>
</evidence>
<proteinExistence type="predicted"/>
<evidence type="ECO:0000256" key="6">
    <source>
        <dbReference type="ARBA" id="ARBA00023136"/>
    </source>
</evidence>
<evidence type="ECO:0000313" key="11">
    <source>
        <dbReference type="EMBL" id="KAK7710633.1"/>
    </source>
</evidence>
<evidence type="ECO:0000256" key="3">
    <source>
        <dbReference type="ARBA" id="ARBA00022741"/>
    </source>
</evidence>
<organism evidence="11 12">
    <name type="scientific">Diaporthe eres</name>
    <name type="common">Phomopsis oblonga</name>
    <dbReference type="NCBI Taxonomy" id="83184"/>
    <lineage>
        <taxon>Eukaryota</taxon>
        <taxon>Fungi</taxon>
        <taxon>Dikarya</taxon>
        <taxon>Ascomycota</taxon>
        <taxon>Pezizomycotina</taxon>
        <taxon>Sordariomycetes</taxon>
        <taxon>Sordariomycetidae</taxon>
        <taxon>Diaporthales</taxon>
        <taxon>Diaporthaceae</taxon>
        <taxon>Diaporthe</taxon>
        <taxon>Diaporthe eres species complex</taxon>
    </lineage>
</organism>
<dbReference type="Pfam" id="PF12697">
    <property type="entry name" value="Abhydrolase_6"/>
    <property type="match status" value="1"/>
</dbReference>
<dbReference type="SMART" id="SM00382">
    <property type="entry name" value="AAA"/>
    <property type="match status" value="1"/>
</dbReference>
<dbReference type="PROSITE" id="PS00211">
    <property type="entry name" value="ABC_TRANSPORTER_1"/>
    <property type="match status" value="1"/>
</dbReference>
<feature type="transmembrane region" description="Helical" evidence="8">
    <location>
        <begin position="262"/>
        <end position="280"/>
    </location>
</feature>
<dbReference type="Pfam" id="PF00664">
    <property type="entry name" value="ABC_membrane"/>
    <property type="match status" value="1"/>
</dbReference>
<feature type="transmembrane region" description="Helical" evidence="8">
    <location>
        <begin position="57"/>
        <end position="80"/>
    </location>
</feature>
<evidence type="ECO:0000256" key="1">
    <source>
        <dbReference type="ARBA" id="ARBA00004141"/>
    </source>
</evidence>
<evidence type="ECO:0000256" key="7">
    <source>
        <dbReference type="SAM" id="MobiDB-lite"/>
    </source>
</evidence>
<comment type="caution">
    <text evidence="11">The sequence shown here is derived from an EMBL/GenBank/DDBJ whole genome shotgun (WGS) entry which is preliminary data.</text>
</comment>
<evidence type="ECO:0000259" key="9">
    <source>
        <dbReference type="PROSITE" id="PS50893"/>
    </source>
</evidence>
<dbReference type="PROSITE" id="PS50929">
    <property type="entry name" value="ABC_TM1F"/>
    <property type="match status" value="1"/>
</dbReference>
<feature type="domain" description="ABC transporter" evidence="9">
    <location>
        <begin position="584"/>
        <end position="820"/>
    </location>
</feature>
<sequence length="1127" mass="123806">MAGGVQQGLEVAFYLYPCGLFATLLGSESVQYHRERHGKPSRDASADEKQAEATRRFYARLIWCFQLVLSLLLLASTVVVLRDAVAGHAGGPQAAFPDSAYLASYVGVLLYFLAGLLPDPEGPWSPVAANGHAWVTAVLLEAVIAAVLKTQQPAIGLSRDVVDTLLSLGLARLVVLVFMISLMVLRQYKLRPTESQSAPEERQSLLGNGQGPVADYGGAHPHMPAIKPASGKPPGVQGTGWLDYFAGFRVLFPYLWPKDSHIYQAIVVICIILLVCQRVINVFVPVQLGYLVDALGYGHIPYKEIALYVVYRALQGNQGAIGAARSVLWIPVSQSLYRRLSCAAFEHVLGLSLEFHLSKKTGEVTSALSRGAAMNTFLENFLFQVFPMVFDIFVAGVFFFVKYDPFYTIIVFFIMWSYIFLTIYMAKYRARQRRDMATKSREMDAVKTDAIMAFETVQHNCAVVQETNRFRTHVMVYQKAERLVLWSLNALNLTQSSIFSLGTALLVGVSAYKISIGEQKVSEFVTLILYFTQLQAPLNFFGTYYTMLQNNLIEAERMLDLFKETSGVIEKPDAINLPSAIGEVAFNNVQFSYQGKTKDPALDGVSFTVAPGTKTAIVGESGSGKSTCLKLLFRFYDVEDGSITVDGYDLRDLKIDSLRRNIGVVPQDTVLFNATIMYNLLYANPNASQADVYEACKAANIHERILAFPDQYETKVGERGLKLSGGERQRIAIARAILKDARILLLDEATASLDSHTERLIQDALERVTAGRTTITIAHRLSTITTSDQIVVLHKGKIVESGSHHELLDLGGRYHAMWKKQTTIEKRDQEKEKLGEASEAELQDSKKRLTQGNGPTMSSKPTFVLVPGAWHRPGYFAQIRAYLSDHGYPSVAVTTPSVGSDPPATSIDVDIDAVEAAVRKVLDAGDDVVLLMHSYGGGPGSEAAGRIAKELRGGGGGPGDGKGRIKRLVYVAAFVPIEGQQMGSPASVIPGFVPEYMDINMETGNTKCNETALDWMYAGLPEEEQRKQLEATSTHPLATFLNPHKNSGWRYIPSTAVCATKDKPLPLPFVEFMVKRAQKEEAREGGVQAFTGELGEVYMDCGHCAMFLVPEKVKELGKILVAAAEES</sequence>
<dbReference type="InterPro" id="IPR003593">
    <property type="entry name" value="AAA+_ATPase"/>
</dbReference>
<dbReference type="SUPFAM" id="SSF52540">
    <property type="entry name" value="P-loop containing nucleoside triphosphate hydrolases"/>
    <property type="match status" value="1"/>
</dbReference>
<dbReference type="InterPro" id="IPR027417">
    <property type="entry name" value="P-loop_NTPase"/>
</dbReference>
<dbReference type="Gene3D" id="3.40.50.1820">
    <property type="entry name" value="alpha/beta hydrolase"/>
    <property type="match status" value="1"/>
</dbReference>
<accession>A0ABR1NQ09</accession>
<dbReference type="CDD" id="cd03253">
    <property type="entry name" value="ABCC_ATM1_transporter"/>
    <property type="match status" value="1"/>
</dbReference>
<keyword evidence="6 8" id="KW-0472">Membrane</keyword>
<dbReference type="SUPFAM" id="SSF53474">
    <property type="entry name" value="alpha/beta-Hydrolases"/>
    <property type="match status" value="1"/>
</dbReference>
<feature type="transmembrane region" description="Helical" evidence="8">
    <location>
        <begin position="100"/>
        <end position="117"/>
    </location>
</feature>
<dbReference type="InterPro" id="IPR017871">
    <property type="entry name" value="ABC_transporter-like_CS"/>
</dbReference>
<dbReference type="InterPro" id="IPR036640">
    <property type="entry name" value="ABC1_TM_sf"/>
</dbReference>
<dbReference type="InterPro" id="IPR003439">
    <property type="entry name" value="ABC_transporter-like_ATP-bd"/>
</dbReference>
<gene>
    <name evidence="11" type="ORF">SLS63_012907</name>
</gene>
<feature type="compositionally biased region" description="Polar residues" evidence="7">
    <location>
        <begin position="850"/>
        <end position="860"/>
    </location>
</feature>
<protein>
    <recommendedName>
        <fullName evidence="13">Heavy metal tolerance protein</fullName>
    </recommendedName>
</protein>
<dbReference type="PANTHER" id="PTHR24221">
    <property type="entry name" value="ATP-BINDING CASSETTE SUB-FAMILY B"/>
    <property type="match status" value="1"/>
</dbReference>
<dbReference type="InterPro" id="IPR011527">
    <property type="entry name" value="ABC1_TM_dom"/>
</dbReference>
<dbReference type="CDD" id="cd18583">
    <property type="entry name" value="ABC_6TM_HMT1"/>
    <property type="match status" value="1"/>
</dbReference>
<dbReference type="EMBL" id="JAKNSF020000155">
    <property type="protein sequence ID" value="KAK7710633.1"/>
    <property type="molecule type" value="Genomic_DNA"/>
</dbReference>
<reference evidence="11 12" key="1">
    <citation type="submission" date="2024-02" db="EMBL/GenBank/DDBJ databases">
        <title>De novo assembly and annotation of 12 fungi associated with fruit tree decline syndrome in Ontario, Canada.</title>
        <authorList>
            <person name="Sulman M."/>
            <person name="Ellouze W."/>
            <person name="Ilyukhin E."/>
        </authorList>
    </citation>
    <scope>NUCLEOTIDE SEQUENCE [LARGE SCALE GENOMIC DNA]</scope>
    <source>
        <strain evidence="11 12">M169</strain>
    </source>
</reference>
<keyword evidence="3" id="KW-0547">Nucleotide-binding</keyword>
<dbReference type="Gene3D" id="1.20.1560.10">
    <property type="entry name" value="ABC transporter type 1, transmembrane domain"/>
    <property type="match status" value="1"/>
</dbReference>
<evidence type="ECO:0000256" key="2">
    <source>
        <dbReference type="ARBA" id="ARBA00022692"/>
    </source>
</evidence>
<feature type="region of interest" description="Disordered" evidence="7">
    <location>
        <begin position="825"/>
        <end position="860"/>
    </location>
</feature>
<feature type="transmembrane region" description="Helical" evidence="8">
    <location>
        <begin position="406"/>
        <end position="426"/>
    </location>
</feature>
<evidence type="ECO:0000256" key="8">
    <source>
        <dbReference type="SAM" id="Phobius"/>
    </source>
</evidence>
<keyword evidence="2 8" id="KW-0812">Transmembrane</keyword>
<dbReference type="InterPro" id="IPR000073">
    <property type="entry name" value="AB_hydrolase_1"/>
</dbReference>
<feature type="compositionally biased region" description="Basic and acidic residues" evidence="7">
    <location>
        <begin position="825"/>
        <end position="836"/>
    </location>
</feature>
<dbReference type="PROSITE" id="PS50893">
    <property type="entry name" value="ABC_TRANSPORTER_2"/>
    <property type="match status" value="1"/>
</dbReference>
<evidence type="ECO:0000256" key="4">
    <source>
        <dbReference type="ARBA" id="ARBA00022840"/>
    </source>
</evidence>
<keyword evidence="4" id="KW-0067">ATP-binding</keyword>
<name>A0ABR1NQ09_DIAER</name>
<feature type="transmembrane region" description="Helical" evidence="8">
    <location>
        <begin position="168"/>
        <end position="185"/>
    </location>
</feature>
<keyword evidence="5 8" id="KW-1133">Transmembrane helix</keyword>
<dbReference type="Proteomes" id="UP001430848">
    <property type="component" value="Unassembled WGS sequence"/>
</dbReference>
<dbReference type="InterPro" id="IPR039421">
    <property type="entry name" value="Type_1_exporter"/>
</dbReference>
<dbReference type="SUPFAM" id="SSF90123">
    <property type="entry name" value="ABC transporter transmembrane region"/>
    <property type="match status" value="1"/>
</dbReference>
<dbReference type="Pfam" id="PF00005">
    <property type="entry name" value="ABC_tran"/>
    <property type="match status" value="1"/>
</dbReference>
<feature type="transmembrane region" description="Helical" evidence="8">
    <location>
        <begin position="483"/>
        <end position="512"/>
    </location>
</feature>
<dbReference type="Gene3D" id="3.40.50.300">
    <property type="entry name" value="P-loop containing nucleotide triphosphate hydrolases"/>
    <property type="match status" value="1"/>
</dbReference>
<dbReference type="InterPro" id="IPR029058">
    <property type="entry name" value="AB_hydrolase_fold"/>
</dbReference>
<keyword evidence="12" id="KW-1185">Reference proteome</keyword>
<evidence type="ECO:0008006" key="13">
    <source>
        <dbReference type="Google" id="ProtNLM"/>
    </source>
</evidence>
<evidence type="ECO:0000259" key="10">
    <source>
        <dbReference type="PROSITE" id="PS50929"/>
    </source>
</evidence>